<dbReference type="Pfam" id="PF01636">
    <property type="entry name" value="APH"/>
    <property type="match status" value="1"/>
</dbReference>
<organism evidence="2 3">
    <name type="scientific">Halorussus limi</name>
    <dbReference type="NCBI Taxonomy" id="2938695"/>
    <lineage>
        <taxon>Archaea</taxon>
        <taxon>Methanobacteriati</taxon>
        <taxon>Methanobacteriota</taxon>
        <taxon>Stenosarchaea group</taxon>
        <taxon>Halobacteria</taxon>
        <taxon>Halobacteriales</taxon>
        <taxon>Haladaptataceae</taxon>
        <taxon>Halorussus</taxon>
    </lineage>
</organism>
<feature type="domain" description="Aminoglycoside phosphotransferase" evidence="1">
    <location>
        <begin position="32"/>
        <end position="213"/>
    </location>
</feature>
<protein>
    <submittedName>
        <fullName evidence="2">Phosphotransferase</fullName>
    </submittedName>
</protein>
<proteinExistence type="predicted"/>
<dbReference type="EMBL" id="CP096659">
    <property type="protein sequence ID" value="UPV73398.1"/>
    <property type="molecule type" value="Genomic_DNA"/>
</dbReference>
<evidence type="ECO:0000259" key="1">
    <source>
        <dbReference type="Pfam" id="PF01636"/>
    </source>
</evidence>
<sequence>MDEQIRSVLDAAFPDREFESVDAAEPSWNDKNETVAVAFADVEEAYLKVAADGDASRVARERAVMEYVGTHSSVPVPTVLASETAGEVPYLATAAMDGQRRLELWYDDGADDEYRAALARQVGRALARLHELRFESHGHVVGGDADGLELENGPWTDVLVERIERMRDIAGDGRFDHHFEEVIAAVEANRDLLDDAPAALVHGDPAHPNCVHTGAAVGRADADARGDAAAPDDGQVGFLDWEISHVGDPARELRRTCRLQFGPLVSDGPERLVSAFREGYRETAGSLPDGFADRRPIYDAVTFLGASGFFEKWEHRADEPTEELAERVQADMEERLAEIRR</sequence>
<dbReference type="Gene3D" id="3.90.1200.10">
    <property type="match status" value="1"/>
</dbReference>
<accession>A0A8U0HR88</accession>
<dbReference type="InterPro" id="IPR051678">
    <property type="entry name" value="AGP_Transferase"/>
</dbReference>
<dbReference type="SUPFAM" id="SSF56112">
    <property type="entry name" value="Protein kinase-like (PK-like)"/>
    <property type="match status" value="1"/>
</dbReference>
<keyword evidence="3" id="KW-1185">Reference proteome</keyword>
<dbReference type="InterPro" id="IPR011009">
    <property type="entry name" value="Kinase-like_dom_sf"/>
</dbReference>
<reference evidence="2 3" key="1">
    <citation type="submission" date="2022-04" db="EMBL/GenBank/DDBJ databases">
        <title>Diverse halophilic archaea isolated from saline environments.</title>
        <authorList>
            <person name="Cui H.-L."/>
        </authorList>
    </citation>
    <scope>NUCLEOTIDE SEQUENCE [LARGE SCALE GENOMIC DNA]</scope>
    <source>
        <strain evidence="2 3">XZYJT49</strain>
    </source>
</reference>
<dbReference type="InterPro" id="IPR002575">
    <property type="entry name" value="Aminoglycoside_PTrfase"/>
</dbReference>
<name>A0A8U0HR88_9EURY</name>
<evidence type="ECO:0000313" key="2">
    <source>
        <dbReference type="EMBL" id="UPV73398.1"/>
    </source>
</evidence>
<dbReference type="Gene3D" id="3.30.200.20">
    <property type="entry name" value="Phosphorylase Kinase, domain 1"/>
    <property type="match status" value="1"/>
</dbReference>
<dbReference type="AlphaFoldDB" id="A0A8U0HR88"/>
<dbReference type="GeneID" id="72186071"/>
<evidence type="ECO:0000313" key="3">
    <source>
        <dbReference type="Proteomes" id="UP000830729"/>
    </source>
</evidence>
<dbReference type="PANTHER" id="PTHR21310">
    <property type="entry name" value="AMINOGLYCOSIDE PHOSPHOTRANSFERASE-RELATED-RELATED"/>
    <property type="match status" value="1"/>
</dbReference>
<gene>
    <name evidence="2" type="ORF">M0R89_12690</name>
</gene>
<dbReference type="RefSeq" id="WP_248649454.1">
    <property type="nucleotide sequence ID" value="NZ_CP096659.1"/>
</dbReference>
<dbReference type="KEGG" id="halx:M0R89_12690"/>
<dbReference type="Proteomes" id="UP000830729">
    <property type="component" value="Chromosome"/>
</dbReference>